<dbReference type="RefSeq" id="WP_174812108.1">
    <property type="nucleotide sequence ID" value="NZ_CP054614.1"/>
</dbReference>
<reference evidence="1 2" key="1">
    <citation type="submission" date="2020-06" db="EMBL/GenBank/DDBJ databases">
        <title>Complete genome of Paenibacillus barcinonensis KACC11450.</title>
        <authorList>
            <person name="Kim M."/>
            <person name="Park Y.-J."/>
            <person name="Shin J.-H."/>
        </authorList>
    </citation>
    <scope>NUCLEOTIDE SEQUENCE [LARGE SCALE GENOMIC DNA]</scope>
    <source>
        <strain evidence="1 2">KACC11450</strain>
    </source>
</reference>
<organism evidence="1 2">
    <name type="scientific">Paenibacillus barcinonensis</name>
    <dbReference type="NCBI Taxonomy" id="198119"/>
    <lineage>
        <taxon>Bacteria</taxon>
        <taxon>Bacillati</taxon>
        <taxon>Bacillota</taxon>
        <taxon>Bacilli</taxon>
        <taxon>Bacillales</taxon>
        <taxon>Paenibacillaceae</taxon>
        <taxon>Paenibacillus</taxon>
    </lineage>
</organism>
<proteinExistence type="predicted"/>
<dbReference type="Proteomes" id="UP000509327">
    <property type="component" value="Chromosome"/>
</dbReference>
<sequence length="75" mass="8774">MRKLRNQMDRFNSDYHDIRYPDSQEKEVKYSTCYGCKEDIIVGEEVLDVFGACVHDTYECLIKAVHAKRLIAGEE</sequence>
<evidence type="ECO:0000313" key="1">
    <source>
        <dbReference type="EMBL" id="QKS55823.1"/>
    </source>
</evidence>
<protein>
    <recommendedName>
        <fullName evidence="3">SR1 protein</fullName>
    </recommendedName>
</protein>
<dbReference type="EMBL" id="CP054614">
    <property type="protein sequence ID" value="QKS55823.1"/>
    <property type="molecule type" value="Genomic_DNA"/>
</dbReference>
<evidence type="ECO:0008006" key="3">
    <source>
        <dbReference type="Google" id="ProtNLM"/>
    </source>
</evidence>
<gene>
    <name evidence="1" type="ORF">HUB98_05430</name>
</gene>
<keyword evidence="2" id="KW-1185">Reference proteome</keyword>
<evidence type="ECO:0000313" key="2">
    <source>
        <dbReference type="Proteomes" id="UP000509327"/>
    </source>
</evidence>
<name>A0ABX6Q0V7_PAEBA</name>
<accession>A0ABX6Q0V7</accession>